<reference evidence="7 8" key="1">
    <citation type="submission" date="2019-03" db="EMBL/GenBank/DDBJ databases">
        <title>Genomic Encyclopedia of Type Strains, Phase IV (KMG-IV): sequencing the most valuable type-strain genomes for metagenomic binning, comparative biology and taxonomic classification.</title>
        <authorList>
            <person name="Goeker M."/>
        </authorList>
    </citation>
    <scope>NUCLEOTIDE SEQUENCE [LARGE SCALE GENOMIC DNA]</scope>
    <source>
        <strain evidence="7 8">DSM 100556</strain>
    </source>
</reference>
<organism evidence="7 8">
    <name type="scientific">Kineothrix alysoides</name>
    <dbReference type="NCBI Taxonomy" id="1469948"/>
    <lineage>
        <taxon>Bacteria</taxon>
        <taxon>Bacillati</taxon>
        <taxon>Bacillota</taxon>
        <taxon>Clostridia</taxon>
        <taxon>Lachnospirales</taxon>
        <taxon>Lachnospiraceae</taxon>
        <taxon>Kineothrix</taxon>
    </lineage>
</organism>
<dbReference type="GO" id="GO:0005198">
    <property type="term" value="F:structural molecule activity"/>
    <property type="evidence" value="ECO:0007669"/>
    <property type="project" value="UniProtKB-UniRule"/>
</dbReference>
<protein>
    <recommendedName>
        <fullName evidence="2 4">Flagellin</fullName>
    </recommendedName>
</protein>
<dbReference type="InterPro" id="IPR001492">
    <property type="entry name" value="Flagellin"/>
</dbReference>
<evidence type="ECO:0000259" key="6">
    <source>
        <dbReference type="Pfam" id="PF00700"/>
    </source>
</evidence>
<evidence type="ECO:0000313" key="7">
    <source>
        <dbReference type="EMBL" id="TCL60312.1"/>
    </source>
</evidence>
<dbReference type="Proteomes" id="UP000295718">
    <property type="component" value="Unassembled WGS sequence"/>
</dbReference>
<comment type="function">
    <text evidence="4">Flagellin is the subunit protein which polymerizes to form the filaments of bacterial flagella.</text>
</comment>
<dbReference type="GO" id="GO:0009288">
    <property type="term" value="C:bacterial-type flagellum"/>
    <property type="evidence" value="ECO:0007669"/>
    <property type="project" value="UniProtKB-SubCell"/>
</dbReference>
<dbReference type="InterPro" id="IPR046358">
    <property type="entry name" value="Flagellin_C"/>
</dbReference>
<sequence>MNVVAHNLIALNAQRQLNVNTESKAKTSEKLSSGYKINRAADDAAGLSISEKMRRQIRGLEQGVANTQEGISLCQVADGALSEVVAMLHRVTELSVKAANGTNTQEERKFIQQEINQILSEIDRVGDSTSFNETPVFRGADTILHNADGTPLIESEIPLSDFTLFDMSLGTMPFDFSSNANHLGLQAIVNNAGSGAYGKTFNLIYGQGSTSSSSFRLSYELTPGNTTTREINLSSLPISGYNYDTAAQTWSRDFDYTAADGFSMTITQKVVLDESDTNYKNYKISYEFTNNSAGTDAEIQFMFHADTAYNNNDKCEGYFVNGARIGGYSIYSPTGTTFSGVPSSKINTSVPDSISIVDVDNALSFSEKLTFDDKPDLISVGFYASIDDWSYYDSTAVINSALGTTTNNADLGISLQWKDTLNSGSSVSHSFTYGIVATKDDTNIDEDDITMSKSPTTTHGGKYRIWIQSGNEDGDGMWLEIDEMNAEVLGLKNVDVSTADGAGHAINLAKEALEKVLNNRSKIGAQQNRQEHTVSNERNVIENTVAAESRIRDTDMAKEMVKLSNDNILSQVGQSMLAQANQSLQGMLNLING</sequence>
<dbReference type="InterPro" id="IPR042187">
    <property type="entry name" value="Flagellin_C_sub2"/>
</dbReference>
<accession>A0A4R1R4W6</accession>
<comment type="similarity">
    <text evidence="1 4">Belongs to the bacterial flagellin family.</text>
</comment>
<dbReference type="PANTHER" id="PTHR42792">
    <property type="entry name" value="FLAGELLIN"/>
    <property type="match status" value="1"/>
</dbReference>
<feature type="domain" description="Flagellin N-terminal" evidence="5">
    <location>
        <begin position="4"/>
        <end position="141"/>
    </location>
</feature>
<dbReference type="RefSeq" id="WP_051869208.1">
    <property type="nucleotide sequence ID" value="NZ_JPNB01000001.1"/>
</dbReference>
<dbReference type="Gene3D" id="6.10.10.10">
    <property type="entry name" value="Flagellar export chaperone, C-terminal domain"/>
    <property type="match status" value="1"/>
</dbReference>
<keyword evidence="7" id="KW-0282">Flagellum</keyword>
<gene>
    <name evidence="7" type="ORF">EDD76_1026</name>
</gene>
<dbReference type="Pfam" id="PF00669">
    <property type="entry name" value="Flagellin_N"/>
    <property type="match status" value="1"/>
</dbReference>
<keyword evidence="7" id="KW-0966">Cell projection</keyword>
<evidence type="ECO:0000313" key="8">
    <source>
        <dbReference type="Proteomes" id="UP000295718"/>
    </source>
</evidence>
<dbReference type="AlphaFoldDB" id="A0A4R1R4W6"/>
<keyword evidence="8" id="KW-1185">Reference proteome</keyword>
<keyword evidence="4" id="KW-0964">Secreted</keyword>
<evidence type="ECO:0000259" key="5">
    <source>
        <dbReference type="Pfam" id="PF00669"/>
    </source>
</evidence>
<dbReference type="Pfam" id="PF00700">
    <property type="entry name" value="Flagellin_C"/>
    <property type="match status" value="1"/>
</dbReference>
<name>A0A4R1R4W6_9FIRM</name>
<keyword evidence="3 4" id="KW-0975">Bacterial flagellum</keyword>
<dbReference type="PANTHER" id="PTHR42792:SF2">
    <property type="entry name" value="FLAGELLIN"/>
    <property type="match status" value="1"/>
</dbReference>
<evidence type="ECO:0000256" key="2">
    <source>
        <dbReference type="ARBA" id="ARBA00020110"/>
    </source>
</evidence>
<dbReference type="STRING" id="1469948.GCA_000732725_00045"/>
<evidence type="ECO:0000256" key="3">
    <source>
        <dbReference type="ARBA" id="ARBA00023143"/>
    </source>
</evidence>
<comment type="subcellular location">
    <subcellularLocation>
        <location evidence="4">Secreted</location>
    </subcellularLocation>
    <subcellularLocation>
        <location evidence="4">Bacterial flagellum</location>
    </subcellularLocation>
</comment>
<dbReference type="Gene3D" id="1.20.1330.10">
    <property type="entry name" value="f41 fragment of flagellin, N-terminal domain"/>
    <property type="match status" value="2"/>
</dbReference>
<dbReference type="EMBL" id="SLUO01000002">
    <property type="protein sequence ID" value="TCL60312.1"/>
    <property type="molecule type" value="Genomic_DNA"/>
</dbReference>
<comment type="caution">
    <text evidence="7">The sequence shown here is derived from an EMBL/GenBank/DDBJ whole genome shotgun (WGS) entry which is preliminary data.</text>
</comment>
<dbReference type="OrthoDB" id="9796789at2"/>
<feature type="domain" description="Flagellin C-terminal" evidence="6">
    <location>
        <begin position="508"/>
        <end position="591"/>
    </location>
</feature>
<keyword evidence="7" id="KW-0969">Cilium</keyword>
<dbReference type="GO" id="GO:0005576">
    <property type="term" value="C:extracellular region"/>
    <property type="evidence" value="ECO:0007669"/>
    <property type="project" value="UniProtKB-SubCell"/>
</dbReference>
<dbReference type="PRINTS" id="PR00207">
    <property type="entry name" value="FLAGELLIN"/>
</dbReference>
<dbReference type="SUPFAM" id="SSF64518">
    <property type="entry name" value="Phase 1 flagellin"/>
    <property type="match status" value="1"/>
</dbReference>
<proteinExistence type="inferred from homology"/>
<dbReference type="InterPro" id="IPR001029">
    <property type="entry name" value="Flagellin_N"/>
</dbReference>
<evidence type="ECO:0000256" key="1">
    <source>
        <dbReference type="ARBA" id="ARBA00005709"/>
    </source>
</evidence>
<evidence type="ECO:0000256" key="4">
    <source>
        <dbReference type="RuleBase" id="RU362073"/>
    </source>
</evidence>